<organism evidence="4 5">
    <name type="scientific">Salinarimonas soli</name>
    <dbReference type="NCBI Taxonomy" id="1638099"/>
    <lineage>
        <taxon>Bacteria</taxon>
        <taxon>Pseudomonadati</taxon>
        <taxon>Pseudomonadota</taxon>
        <taxon>Alphaproteobacteria</taxon>
        <taxon>Hyphomicrobiales</taxon>
        <taxon>Salinarimonadaceae</taxon>
        <taxon>Salinarimonas</taxon>
    </lineage>
</organism>
<comment type="caution">
    <text evidence="4">The sequence shown here is derived from an EMBL/GenBank/DDBJ whole genome shotgun (WGS) entry which is preliminary data.</text>
</comment>
<evidence type="ECO:0000313" key="4">
    <source>
        <dbReference type="EMBL" id="KAA2237271.1"/>
    </source>
</evidence>
<dbReference type="InterPro" id="IPR047057">
    <property type="entry name" value="MerR_fam"/>
</dbReference>
<name>A0A5B2VDU9_9HYPH</name>
<dbReference type="EMBL" id="VUOA01000019">
    <property type="protein sequence ID" value="KAA2237271.1"/>
    <property type="molecule type" value="Genomic_DNA"/>
</dbReference>
<dbReference type="PANTHER" id="PTHR30204:SF15">
    <property type="entry name" value="BLL5018 PROTEIN"/>
    <property type="match status" value="1"/>
</dbReference>
<gene>
    <name evidence="4" type="ORF">F0L46_09680</name>
</gene>
<evidence type="ECO:0000259" key="3">
    <source>
        <dbReference type="PROSITE" id="PS50937"/>
    </source>
</evidence>
<protein>
    <submittedName>
        <fullName evidence="4">MerR family transcriptional regulator</fullName>
    </submittedName>
</protein>
<feature type="region of interest" description="Disordered" evidence="2">
    <location>
        <begin position="88"/>
        <end position="135"/>
    </location>
</feature>
<evidence type="ECO:0000256" key="2">
    <source>
        <dbReference type="SAM" id="MobiDB-lite"/>
    </source>
</evidence>
<keyword evidence="1" id="KW-0238">DNA-binding</keyword>
<dbReference type="CDD" id="cd04765">
    <property type="entry name" value="HTH_MlrA-like_sg2"/>
    <property type="match status" value="1"/>
</dbReference>
<evidence type="ECO:0000313" key="5">
    <source>
        <dbReference type="Proteomes" id="UP000323142"/>
    </source>
</evidence>
<accession>A0A5B2VDU9</accession>
<reference evidence="4 5" key="1">
    <citation type="submission" date="2019-09" db="EMBL/GenBank/DDBJ databases">
        <title>Salinarimonas rosea gen. nov., sp. nov., a new member of the a-2 subgroup of the Proteobacteria.</title>
        <authorList>
            <person name="Liu J."/>
        </authorList>
    </citation>
    <scope>NUCLEOTIDE SEQUENCE [LARGE SCALE GENOMIC DNA]</scope>
    <source>
        <strain evidence="4 5">BN140002</strain>
    </source>
</reference>
<dbReference type="Gene3D" id="1.10.1660.10">
    <property type="match status" value="1"/>
</dbReference>
<dbReference type="GO" id="GO:0003700">
    <property type="term" value="F:DNA-binding transcription factor activity"/>
    <property type="evidence" value="ECO:0007669"/>
    <property type="project" value="InterPro"/>
</dbReference>
<dbReference type="GO" id="GO:0003677">
    <property type="term" value="F:DNA binding"/>
    <property type="evidence" value="ECO:0007669"/>
    <property type="project" value="UniProtKB-KW"/>
</dbReference>
<dbReference type="PROSITE" id="PS50937">
    <property type="entry name" value="HTH_MERR_2"/>
    <property type="match status" value="1"/>
</dbReference>
<dbReference type="OrthoDB" id="9810140at2"/>
<dbReference type="AlphaFoldDB" id="A0A5B2VDU9"/>
<feature type="domain" description="HTH merR-type" evidence="3">
    <location>
        <begin position="10"/>
        <end position="78"/>
    </location>
</feature>
<sequence>MDKSPDAFRTISEVADEIDLPQHVLRFWETRFGQIRPLKRAGGRRYYRPEDVDLLRGIRHLLYGEGYTIKGVQRILKAEGIRFVQAVGRGEQAVGPEPRQPGDEGDDAPEPVPPQRDAAPARAEPDEPLPRDMLGALALSANEVDRLRDALDDLVECERLLAGLRADAAGADPTADLDEP</sequence>
<proteinExistence type="predicted"/>
<dbReference type="Pfam" id="PF13411">
    <property type="entry name" value="MerR_1"/>
    <property type="match status" value="1"/>
</dbReference>
<keyword evidence="5" id="KW-1185">Reference proteome</keyword>
<dbReference type="SMART" id="SM00422">
    <property type="entry name" value="HTH_MERR"/>
    <property type="match status" value="1"/>
</dbReference>
<dbReference type="RefSeq" id="WP_149816954.1">
    <property type="nucleotide sequence ID" value="NZ_VUOA01000019.1"/>
</dbReference>
<dbReference type="Proteomes" id="UP000323142">
    <property type="component" value="Unassembled WGS sequence"/>
</dbReference>
<dbReference type="InterPro" id="IPR009061">
    <property type="entry name" value="DNA-bd_dom_put_sf"/>
</dbReference>
<evidence type="ECO:0000256" key="1">
    <source>
        <dbReference type="ARBA" id="ARBA00023125"/>
    </source>
</evidence>
<dbReference type="SUPFAM" id="SSF46955">
    <property type="entry name" value="Putative DNA-binding domain"/>
    <property type="match status" value="1"/>
</dbReference>
<reference evidence="4 5" key="2">
    <citation type="submission" date="2019-09" db="EMBL/GenBank/DDBJ databases">
        <authorList>
            <person name="Jin C."/>
        </authorList>
    </citation>
    <scope>NUCLEOTIDE SEQUENCE [LARGE SCALE GENOMIC DNA]</scope>
    <source>
        <strain evidence="4 5">BN140002</strain>
    </source>
</reference>
<dbReference type="InterPro" id="IPR000551">
    <property type="entry name" value="MerR-type_HTH_dom"/>
</dbReference>
<dbReference type="PANTHER" id="PTHR30204">
    <property type="entry name" value="REDOX-CYCLING DRUG-SENSING TRANSCRIPTIONAL ACTIVATOR SOXR"/>
    <property type="match status" value="1"/>
</dbReference>